<dbReference type="Proteomes" id="UP000599009">
    <property type="component" value="Unassembled WGS sequence"/>
</dbReference>
<sequence>MRMRPVVNRSDIVQGSAMKRHRKSAPTAAALAIALAATLLLQGCQTAMSIADASGDAGSHEAAGSPDDLFSPWPLKFKKHNLGVHCFDTYGCKVMYDGRVQAMDDPDVLQRSSASIGPDYRKNWLGGQLGFHNFPPPAKLSWTSKDGVAHETKIDFGKIFKDELVRHNVPREDIPLYATFGSPDIHLEINDRTVNVYMLAMIPLREPLIPGNRYSDMRNDLILAHTETF</sequence>
<proteinExistence type="predicted"/>
<comment type="caution">
    <text evidence="1">The sequence shown here is derived from an EMBL/GenBank/DDBJ whole genome shotgun (WGS) entry which is preliminary data.</text>
</comment>
<gene>
    <name evidence="1" type="ORF">GCM10011394_02740</name>
</gene>
<organism evidence="1 2">
    <name type="scientific">Luteimonas terricola</name>
    <dbReference type="NCBI Taxonomy" id="645597"/>
    <lineage>
        <taxon>Bacteria</taxon>
        <taxon>Pseudomonadati</taxon>
        <taxon>Pseudomonadota</taxon>
        <taxon>Gammaproteobacteria</taxon>
        <taxon>Lysobacterales</taxon>
        <taxon>Lysobacteraceae</taxon>
        <taxon>Luteimonas</taxon>
    </lineage>
</organism>
<name>A0ABQ2E8K6_9GAMM</name>
<evidence type="ECO:0008006" key="3">
    <source>
        <dbReference type="Google" id="ProtNLM"/>
    </source>
</evidence>
<accession>A0ABQ2E8K6</accession>
<reference evidence="2" key="1">
    <citation type="journal article" date="2019" name="Int. J. Syst. Evol. Microbiol.">
        <title>The Global Catalogue of Microorganisms (GCM) 10K type strain sequencing project: providing services to taxonomists for standard genome sequencing and annotation.</title>
        <authorList>
            <consortium name="The Broad Institute Genomics Platform"/>
            <consortium name="The Broad Institute Genome Sequencing Center for Infectious Disease"/>
            <person name="Wu L."/>
            <person name="Ma J."/>
        </authorList>
    </citation>
    <scope>NUCLEOTIDE SEQUENCE [LARGE SCALE GENOMIC DNA]</scope>
    <source>
        <strain evidence="2">CGMCC 1.8985</strain>
    </source>
</reference>
<dbReference type="EMBL" id="BMME01000001">
    <property type="protein sequence ID" value="GGJ97285.1"/>
    <property type="molecule type" value="Genomic_DNA"/>
</dbReference>
<keyword evidence="2" id="KW-1185">Reference proteome</keyword>
<evidence type="ECO:0000313" key="1">
    <source>
        <dbReference type="EMBL" id="GGJ97285.1"/>
    </source>
</evidence>
<evidence type="ECO:0000313" key="2">
    <source>
        <dbReference type="Proteomes" id="UP000599009"/>
    </source>
</evidence>
<protein>
    <recommendedName>
        <fullName evidence="3">DUF3304 domain-containing protein</fullName>
    </recommendedName>
</protein>